<evidence type="ECO:0000256" key="7">
    <source>
        <dbReference type="ARBA" id="ARBA00022642"/>
    </source>
</evidence>
<dbReference type="Gene3D" id="3.90.700.10">
    <property type="entry name" value="Succinate dehydrogenase/fumarate reductase flavoprotein, catalytic domain"/>
    <property type="match status" value="1"/>
</dbReference>
<evidence type="ECO:0000259" key="12">
    <source>
        <dbReference type="Pfam" id="PF00890"/>
    </source>
</evidence>
<evidence type="ECO:0000256" key="4">
    <source>
        <dbReference type="ARBA" id="ARBA00012173"/>
    </source>
</evidence>
<dbReference type="PANTHER" id="PTHR42716:SF2">
    <property type="entry name" value="L-ASPARTATE OXIDASE, CHLOROPLASTIC"/>
    <property type="match status" value="1"/>
</dbReference>
<evidence type="ECO:0000256" key="8">
    <source>
        <dbReference type="ARBA" id="ARBA00022827"/>
    </source>
</evidence>
<accession>A0A9J6NYL5</accession>
<comment type="catalytic activity">
    <reaction evidence="11">
        <text>L-aspartate + O2 = iminosuccinate + H2O2</text>
        <dbReference type="Rhea" id="RHEA:25876"/>
        <dbReference type="ChEBI" id="CHEBI:15379"/>
        <dbReference type="ChEBI" id="CHEBI:16240"/>
        <dbReference type="ChEBI" id="CHEBI:29991"/>
        <dbReference type="ChEBI" id="CHEBI:77875"/>
        <dbReference type="EC" id="1.4.3.16"/>
    </reaction>
    <physiologicalReaction direction="left-to-right" evidence="11">
        <dbReference type="Rhea" id="RHEA:25877"/>
    </physiologicalReaction>
</comment>
<evidence type="ECO:0000313" key="13">
    <source>
        <dbReference type="EMBL" id="MCM1988993.1"/>
    </source>
</evidence>
<evidence type="ECO:0000256" key="2">
    <source>
        <dbReference type="ARBA" id="ARBA00004950"/>
    </source>
</evidence>
<dbReference type="InterPro" id="IPR036188">
    <property type="entry name" value="FAD/NAD-bd_sf"/>
</dbReference>
<evidence type="ECO:0000256" key="10">
    <source>
        <dbReference type="ARBA" id="ARBA00030386"/>
    </source>
</evidence>
<gene>
    <name evidence="13" type="ORF">KDK92_04510</name>
</gene>
<feature type="domain" description="FAD-dependent oxidoreductase 2 FAD-binding" evidence="12">
    <location>
        <begin position="4"/>
        <end position="366"/>
    </location>
</feature>
<dbReference type="InterPro" id="IPR027477">
    <property type="entry name" value="Succ_DH/fumarate_Rdtase_cat_sf"/>
</dbReference>
<dbReference type="Proteomes" id="UP001056429">
    <property type="component" value="Unassembled WGS sequence"/>
</dbReference>
<dbReference type="AlphaFoldDB" id="A0A9J6NYL5"/>
<keyword evidence="8" id="KW-0274">FAD</keyword>
<evidence type="ECO:0000256" key="1">
    <source>
        <dbReference type="ARBA" id="ARBA00001974"/>
    </source>
</evidence>
<dbReference type="PANTHER" id="PTHR42716">
    <property type="entry name" value="L-ASPARTATE OXIDASE"/>
    <property type="match status" value="1"/>
</dbReference>
<comment type="similarity">
    <text evidence="3">Belongs to the FAD-dependent oxidoreductase 2 family. NadB subfamily.</text>
</comment>
<proteinExistence type="inferred from homology"/>
<dbReference type="Pfam" id="PF00890">
    <property type="entry name" value="FAD_binding_2"/>
    <property type="match status" value="1"/>
</dbReference>
<name>A0A9J6NYL5_9CLOT</name>
<sequence>MNTDVLIVGAGIAGLYTALNIEENTQVLIVTKGEVNCCNSYLAQGGISVIRDEEDFDRFLVDTCRAGGNENSINAVNLLVQESRENINRLIELGVEFDKTGDEFDYTREGAHRINRILHCEDRTGAVVHDVLIKRCIERENIKIIENCLMEDLIIEDGECLGIQINLNDKEDDIFAKTVVMATGGVGGIFKSTTNRDVTKGEGMEIALSHGIVMRDMDKIQFHPTALYEKGKKQRFLISESVRGEGGILLNHRGERFVDELKPRDVVAKSIHKELKESGEEHVFLEMRHLGKTFITRRFPSIYKECLKRGIDITKELIPVLPAQHYIMGGINVDMNSRSSLENLYAVGEVSCTGVHGNNRLASNSLLESLVFSKRAAVDINNELGKVCIKEKYDISEHIERMKVMIKNEHITEGLLREKILSLRGDLKDELCDY</sequence>
<keyword evidence="14" id="KW-1185">Reference proteome</keyword>
<comment type="cofactor">
    <cofactor evidence="1">
        <name>FAD</name>
        <dbReference type="ChEBI" id="CHEBI:57692"/>
    </cofactor>
</comment>
<evidence type="ECO:0000256" key="5">
    <source>
        <dbReference type="ARBA" id="ARBA00021901"/>
    </source>
</evidence>
<keyword evidence="7" id="KW-0662">Pyridine nucleotide biosynthesis</keyword>
<dbReference type="NCBIfam" id="NF004820">
    <property type="entry name" value="PRK06175.1"/>
    <property type="match status" value="1"/>
</dbReference>
<evidence type="ECO:0000256" key="9">
    <source>
        <dbReference type="ARBA" id="ARBA00023002"/>
    </source>
</evidence>
<evidence type="ECO:0000313" key="14">
    <source>
        <dbReference type="Proteomes" id="UP001056429"/>
    </source>
</evidence>
<dbReference type="SUPFAM" id="SSF56425">
    <property type="entry name" value="Succinate dehydrogenase/fumarate reductase flavoprotein, catalytic domain"/>
    <property type="match status" value="1"/>
</dbReference>
<dbReference type="FunFam" id="3.90.700.10:FF:000002">
    <property type="entry name" value="L-aspartate oxidase"/>
    <property type="match status" value="1"/>
</dbReference>
<dbReference type="InterPro" id="IPR005288">
    <property type="entry name" value="NadB"/>
</dbReference>
<comment type="pathway">
    <text evidence="2">Cofactor biosynthesis; NAD(+) biosynthesis; iminoaspartate from L-aspartate (oxidase route): step 1/1.</text>
</comment>
<reference evidence="13" key="1">
    <citation type="journal article" date="2021" name="mSystems">
        <title>Bacteria and Archaea Synergistically Convert Glycine Betaine to Biogenic Methane in the Formosa Cold Seep of the South China Sea.</title>
        <authorList>
            <person name="Li L."/>
            <person name="Zhang W."/>
            <person name="Zhang S."/>
            <person name="Song L."/>
            <person name="Sun Q."/>
            <person name="Zhang H."/>
            <person name="Xiang H."/>
            <person name="Dong X."/>
        </authorList>
    </citation>
    <scope>NUCLEOTIDE SEQUENCE</scope>
    <source>
        <strain evidence="13">ZWT</strain>
    </source>
</reference>
<dbReference type="Gene3D" id="3.50.50.60">
    <property type="entry name" value="FAD/NAD(P)-binding domain"/>
    <property type="match status" value="1"/>
</dbReference>
<dbReference type="GO" id="GO:0033765">
    <property type="term" value="F:steroid dehydrogenase activity, acting on the CH-CH group of donors"/>
    <property type="evidence" value="ECO:0007669"/>
    <property type="project" value="UniProtKB-ARBA"/>
</dbReference>
<evidence type="ECO:0000256" key="3">
    <source>
        <dbReference type="ARBA" id="ARBA00008562"/>
    </source>
</evidence>
<organism evidence="13 14">
    <name type="scientific">Oceanirhabdus seepicola</name>
    <dbReference type="NCBI Taxonomy" id="2828781"/>
    <lineage>
        <taxon>Bacteria</taxon>
        <taxon>Bacillati</taxon>
        <taxon>Bacillota</taxon>
        <taxon>Clostridia</taxon>
        <taxon>Eubacteriales</taxon>
        <taxon>Clostridiaceae</taxon>
        <taxon>Oceanirhabdus</taxon>
    </lineage>
</organism>
<keyword evidence="6" id="KW-0285">Flavoprotein</keyword>
<dbReference type="GO" id="GO:0008734">
    <property type="term" value="F:L-aspartate oxidase activity"/>
    <property type="evidence" value="ECO:0007669"/>
    <property type="project" value="UniProtKB-EC"/>
</dbReference>
<dbReference type="EC" id="1.4.3.16" evidence="4"/>
<dbReference type="GO" id="GO:0034628">
    <property type="term" value="P:'de novo' NAD+ biosynthetic process from L-aspartate"/>
    <property type="evidence" value="ECO:0007669"/>
    <property type="project" value="TreeGrafter"/>
</dbReference>
<dbReference type="RefSeq" id="WP_250857859.1">
    <property type="nucleotide sequence ID" value="NZ_JAGSOJ010000001.1"/>
</dbReference>
<dbReference type="PRINTS" id="PR00368">
    <property type="entry name" value="FADPNR"/>
</dbReference>
<reference evidence="13" key="2">
    <citation type="submission" date="2021-04" db="EMBL/GenBank/DDBJ databases">
        <authorList>
            <person name="Dong X."/>
        </authorList>
    </citation>
    <scope>NUCLEOTIDE SEQUENCE</scope>
    <source>
        <strain evidence="13">ZWT</strain>
    </source>
</reference>
<protein>
    <recommendedName>
        <fullName evidence="5">L-aspartate oxidase</fullName>
        <ecNumber evidence="4">1.4.3.16</ecNumber>
    </recommendedName>
    <alternativeName>
        <fullName evidence="10">Quinolinate synthase B</fullName>
    </alternativeName>
</protein>
<keyword evidence="9 13" id="KW-0560">Oxidoreductase</keyword>
<dbReference type="InterPro" id="IPR003953">
    <property type="entry name" value="FAD-dep_OxRdtase_2_FAD-bd"/>
</dbReference>
<dbReference type="SUPFAM" id="SSF51905">
    <property type="entry name" value="FAD/NAD(P)-binding domain"/>
    <property type="match status" value="1"/>
</dbReference>
<comment type="caution">
    <text evidence="13">The sequence shown here is derived from an EMBL/GenBank/DDBJ whole genome shotgun (WGS) entry which is preliminary data.</text>
</comment>
<dbReference type="EMBL" id="JAGSOJ010000001">
    <property type="protein sequence ID" value="MCM1988993.1"/>
    <property type="molecule type" value="Genomic_DNA"/>
</dbReference>
<evidence type="ECO:0000256" key="11">
    <source>
        <dbReference type="ARBA" id="ARBA00048305"/>
    </source>
</evidence>
<evidence type="ECO:0000256" key="6">
    <source>
        <dbReference type="ARBA" id="ARBA00022630"/>
    </source>
</evidence>